<protein>
    <submittedName>
        <fullName evidence="1">Uncharacterized protein</fullName>
    </submittedName>
</protein>
<gene>
    <name evidence="1" type="ORF">LCGC14_0536980</name>
</gene>
<dbReference type="AlphaFoldDB" id="A0A0F9V247"/>
<dbReference type="EMBL" id="LAZR01000710">
    <property type="protein sequence ID" value="KKN59948.1"/>
    <property type="molecule type" value="Genomic_DNA"/>
</dbReference>
<name>A0A0F9V247_9ZZZZ</name>
<proteinExistence type="predicted"/>
<accession>A0A0F9V247</accession>
<organism evidence="1">
    <name type="scientific">marine sediment metagenome</name>
    <dbReference type="NCBI Taxonomy" id="412755"/>
    <lineage>
        <taxon>unclassified sequences</taxon>
        <taxon>metagenomes</taxon>
        <taxon>ecological metagenomes</taxon>
    </lineage>
</organism>
<sequence>MKTETRQELFDYMDQEYDISLLETGMEELENIIAKEYREVLEDLIRTNMVEVNDDGEPKATIIEVAKIWERARDLLIK</sequence>
<evidence type="ECO:0000313" key="1">
    <source>
        <dbReference type="EMBL" id="KKN59948.1"/>
    </source>
</evidence>
<reference evidence="1" key="1">
    <citation type="journal article" date="2015" name="Nature">
        <title>Complex archaea that bridge the gap between prokaryotes and eukaryotes.</title>
        <authorList>
            <person name="Spang A."/>
            <person name="Saw J.H."/>
            <person name="Jorgensen S.L."/>
            <person name="Zaremba-Niedzwiedzka K."/>
            <person name="Martijn J."/>
            <person name="Lind A.E."/>
            <person name="van Eijk R."/>
            <person name="Schleper C."/>
            <person name="Guy L."/>
            <person name="Ettema T.J."/>
        </authorList>
    </citation>
    <scope>NUCLEOTIDE SEQUENCE</scope>
</reference>
<comment type="caution">
    <text evidence="1">The sequence shown here is derived from an EMBL/GenBank/DDBJ whole genome shotgun (WGS) entry which is preliminary data.</text>
</comment>